<dbReference type="InterPro" id="IPR022813">
    <property type="entry name" value="SecD/SecF_arch_bac"/>
</dbReference>
<feature type="non-terminal residue" evidence="11">
    <location>
        <position position="1"/>
    </location>
</feature>
<feature type="transmembrane region" description="Helical" evidence="9">
    <location>
        <begin position="29"/>
        <end position="50"/>
    </location>
</feature>
<dbReference type="Pfam" id="PF02355">
    <property type="entry name" value="SecD_SecF_C"/>
    <property type="match status" value="1"/>
</dbReference>
<dbReference type="Gene3D" id="1.20.1640.10">
    <property type="entry name" value="Multidrug efflux transporter AcrB transmembrane domain"/>
    <property type="match status" value="1"/>
</dbReference>
<keyword evidence="6 9" id="KW-1133">Transmembrane helix</keyword>
<dbReference type="EMBL" id="UINC01231633">
    <property type="protein sequence ID" value="SVE64246.1"/>
    <property type="molecule type" value="Genomic_DNA"/>
</dbReference>
<dbReference type="InterPro" id="IPR048634">
    <property type="entry name" value="SecD_SecF_C"/>
</dbReference>
<evidence type="ECO:0000256" key="7">
    <source>
        <dbReference type="ARBA" id="ARBA00023010"/>
    </source>
</evidence>
<feature type="transmembrane region" description="Helical" evidence="9">
    <location>
        <begin position="77"/>
        <end position="96"/>
    </location>
</feature>
<sequence length="140" mass="15096">LGVIADTALIVNLILLLGILTLLEATLTLPGIAGIILTVGMAVDANVLIFERIKEEIKIEKSNIHAFDAGYKKAQTAILDANVTTLISTIILFFLGSGPVKGFAITLGVGILTTLFSAYFFARHLTSFYVMKNKDKDIKI</sequence>
<evidence type="ECO:0000259" key="10">
    <source>
        <dbReference type="Pfam" id="PF02355"/>
    </source>
</evidence>
<evidence type="ECO:0000256" key="9">
    <source>
        <dbReference type="SAM" id="Phobius"/>
    </source>
</evidence>
<organism evidence="11">
    <name type="scientific">marine metagenome</name>
    <dbReference type="NCBI Taxonomy" id="408172"/>
    <lineage>
        <taxon>unclassified sequences</taxon>
        <taxon>metagenomes</taxon>
        <taxon>ecological metagenomes</taxon>
    </lineage>
</organism>
<name>A0A383F565_9ZZZZ</name>
<proteinExistence type="predicted"/>
<dbReference type="PANTHER" id="PTHR30081">
    <property type="entry name" value="PROTEIN-EXPORT MEMBRANE PROTEIN SEC"/>
    <property type="match status" value="1"/>
</dbReference>
<feature type="transmembrane region" description="Helical" evidence="9">
    <location>
        <begin position="102"/>
        <end position="122"/>
    </location>
</feature>
<gene>
    <name evidence="11" type="ORF">METZ01_LOCUS517100</name>
</gene>
<reference evidence="11" key="1">
    <citation type="submission" date="2018-05" db="EMBL/GenBank/DDBJ databases">
        <authorList>
            <person name="Lanie J.A."/>
            <person name="Ng W.-L."/>
            <person name="Kazmierczak K.M."/>
            <person name="Andrzejewski T.M."/>
            <person name="Davidsen T.M."/>
            <person name="Wayne K.J."/>
            <person name="Tettelin H."/>
            <person name="Glass J.I."/>
            <person name="Rusch D."/>
            <person name="Podicherti R."/>
            <person name="Tsui H.-C.T."/>
            <person name="Winkler M.E."/>
        </authorList>
    </citation>
    <scope>NUCLEOTIDE SEQUENCE</scope>
</reference>
<evidence type="ECO:0000256" key="5">
    <source>
        <dbReference type="ARBA" id="ARBA00022927"/>
    </source>
</evidence>
<evidence type="ECO:0000256" key="3">
    <source>
        <dbReference type="ARBA" id="ARBA00022475"/>
    </source>
</evidence>
<evidence type="ECO:0000256" key="6">
    <source>
        <dbReference type="ARBA" id="ARBA00022989"/>
    </source>
</evidence>
<keyword evidence="3" id="KW-1003">Cell membrane</keyword>
<accession>A0A383F565</accession>
<keyword evidence="5" id="KW-0653">Protein transport</keyword>
<feature type="domain" description="Protein export membrane protein SecD/SecF C-terminal" evidence="10">
    <location>
        <begin position="5"/>
        <end position="130"/>
    </location>
</feature>
<protein>
    <recommendedName>
        <fullName evidence="10">Protein export membrane protein SecD/SecF C-terminal domain-containing protein</fullName>
    </recommendedName>
</protein>
<keyword evidence="8 9" id="KW-0472">Membrane</keyword>
<evidence type="ECO:0000256" key="8">
    <source>
        <dbReference type="ARBA" id="ARBA00023136"/>
    </source>
</evidence>
<evidence type="ECO:0000256" key="2">
    <source>
        <dbReference type="ARBA" id="ARBA00022448"/>
    </source>
</evidence>
<feature type="transmembrane region" description="Helical" evidence="9">
    <location>
        <begin position="7"/>
        <end position="23"/>
    </location>
</feature>
<keyword evidence="7" id="KW-0811">Translocation</keyword>
<keyword evidence="2" id="KW-0813">Transport</keyword>
<dbReference type="SUPFAM" id="SSF82866">
    <property type="entry name" value="Multidrug efflux transporter AcrB transmembrane domain"/>
    <property type="match status" value="1"/>
</dbReference>
<evidence type="ECO:0000256" key="1">
    <source>
        <dbReference type="ARBA" id="ARBA00004651"/>
    </source>
</evidence>
<keyword evidence="4 9" id="KW-0812">Transmembrane</keyword>
<comment type="subcellular location">
    <subcellularLocation>
        <location evidence="1">Cell membrane</location>
        <topology evidence="1">Multi-pass membrane protein</topology>
    </subcellularLocation>
</comment>
<dbReference type="AlphaFoldDB" id="A0A383F565"/>
<dbReference type="GO" id="GO:0005886">
    <property type="term" value="C:plasma membrane"/>
    <property type="evidence" value="ECO:0007669"/>
    <property type="project" value="UniProtKB-SubCell"/>
</dbReference>
<dbReference type="GO" id="GO:0015031">
    <property type="term" value="P:protein transport"/>
    <property type="evidence" value="ECO:0007669"/>
    <property type="project" value="UniProtKB-KW"/>
</dbReference>
<evidence type="ECO:0000313" key="11">
    <source>
        <dbReference type="EMBL" id="SVE64246.1"/>
    </source>
</evidence>
<evidence type="ECO:0000256" key="4">
    <source>
        <dbReference type="ARBA" id="ARBA00022692"/>
    </source>
</evidence>
<dbReference type="PANTHER" id="PTHR30081:SF1">
    <property type="entry name" value="PROTEIN TRANSLOCASE SUBUNIT SECD"/>
    <property type="match status" value="1"/>
</dbReference>